<proteinExistence type="predicted"/>
<dbReference type="Proteomes" id="UP000271603">
    <property type="component" value="Chromosome"/>
</dbReference>
<sequence length="33" mass="3501">MLILCNLSARDAAFAADALPLDGRCCSWAITSM</sequence>
<protein>
    <submittedName>
        <fullName evidence="1">Uncharacterized protein</fullName>
    </submittedName>
</protein>
<evidence type="ECO:0000313" key="2">
    <source>
        <dbReference type="Proteomes" id="UP000271603"/>
    </source>
</evidence>
<dbReference type="EMBL" id="LR134155">
    <property type="protein sequence ID" value="VEA73705.1"/>
    <property type="molecule type" value="Genomic_DNA"/>
</dbReference>
<name>A0A3S4I5I7_SERRU</name>
<reference evidence="1 2" key="1">
    <citation type="submission" date="2018-12" db="EMBL/GenBank/DDBJ databases">
        <authorList>
            <consortium name="Pathogen Informatics"/>
        </authorList>
    </citation>
    <scope>NUCLEOTIDE SEQUENCE [LARGE SCALE GENOMIC DNA]</scope>
    <source>
        <strain evidence="1 2">NCTC9419</strain>
    </source>
</reference>
<dbReference type="AlphaFoldDB" id="A0A3S4I5I7"/>
<organism evidence="1 2">
    <name type="scientific">Serratia rubidaea</name>
    <name type="common">Serratia marinorubra</name>
    <dbReference type="NCBI Taxonomy" id="61652"/>
    <lineage>
        <taxon>Bacteria</taxon>
        <taxon>Pseudomonadati</taxon>
        <taxon>Pseudomonadota</taxon>
        <taxon>Gammaproteobacteria</taxon>
        <taxon>Enterobacterales</taxon>
        <taxon>Yersiniaceae</taxon>
        <taxon>Serratia</taxon>
    </lineage>
</organism>
<gene>
    <name evidence="1" type="ORF">NCTC9419_05340</name>
</gene>
<accession>A0A3S4I5I7</accession>
<evidence type="ECO:0000313" key="1">
    <source>
        <dbReference type="EMBL" id="VEA73705.1"/>
    </source>
</evidence>